<reference evidence="2" key="1">
    <citation type="submission" date="2019-12" db="EMBL/GenBank/DDBJ databases">
        <title>Genome sequencing and annotation of Brassica cretica.</title>
        <authorList>
            <person name="Studholme D.J."/>
            <person name="Sarris P.F."/>
        </authorList>
    </citation>
    <scope>NUCLEOTIDE SEQUENCE</scope>
    <source>
        <strain evidence="2">PFS-001/15</strain>
        <tissue evidence="2">Leaf</tissue>
    </source>
</reference>
<protein>
    <submittedName>
        <fullName evidence="2">Uncharacterized protein</fullName>
    </submittedName>
</protein>
<dbReference type="AlphaFoldDB" id="A0A8S9KUJ6"/>
<dbReference type="EMBL" id="QGKW02000717">
    <property type="protein sequence ID" value="KAF2597427.1"/>
    <property type="molecule type" value="Genomic_DNA"/>
</dbReference>
<evidence type="ECO:0000313" key="3">
    <source>
        <dbReference type="Proteomes" id="UP000712281"/>
    </source>
</evidence>
<sequence>MEREECSSSESGWTTYISSPMEDDEEEVTDEVYYEGHITGNDKRKHVNDYVRKQQRQRRFNGFRCFFRAKLSPNEQ</sequence>
<organism evidence="2 3">
    <name type="scientific">Brassica cretica</name>
    <name type="common">Mustard</name>
    <dbReference type="NCBI Taxonomy" id="69181"/>
    <lineage>
        <taxon>Eukaryota</taxon>
        <taxon>Viridiplantae</taxon>
        <taxon>Streptophyta</taxon>
        <taxon>Embryophyta</taxon>
        <taxon>Tracheophyta</taxon>
        <taxon>Spermatophyta</taxon>
        <taxon>Magnoliopsida</taxon>
        <taxon>eudicotyledons</taxon>
        <taxon>Gunneridae</taxon>
        <taxon>Pentapetalae</taxon>
        <taxon>rosids</taxon>
        <taxon>malvids</taxon>
        <taxon>Brassicales</taxon>
        <taxon>Brassicaceae</taxon>
        <taxon>Brassiceae</taxon>
        <taxon>Brassica</taxon>
    </lineage>
</organism>
<accession>A0A8S9KUJ6</accession>
<feature type="region of interest" description="Disordered" evidence="1">
    <location>
        <begin position="1"/>
        <end position="28"/>
    </location>
</feature>
<comment type="caution">
    <text evidence="2">The sequence shown here is derived from an EMBL/GenBank/DDBJ whole genome shotgun (WGS) entry which is preliminary data.</text>
</comment>
<evidence type="ECO:0000313" key="2">
    <source>
        <dbReference type="EMBL" id="KAF2597427.1"/>
    </source>
</evidence>
<dbReference type="Proteomes" id="UP000712281">
    <property type="component" value="Unassembled WGS sequence"/>
</dbReference>
<gene>
    <name evidence="2" type="ORF">F2Q68_00011913</name>
</gene>
<feature type="compositionally biased region" description="Polar residues" evidence="1">
    <location>
        <begin position="8"/>
        <end position="18"/>
    </location>
</feature>
<name>A0A8S9KUJ6_BRACR</name>
<evidence type="ECO:0000256" key="1">
    <source>
        <dbReference type="SAM" id="MobiDB-lite"/>
    </source>
</evidence>
<proteinExistence type="predicted"/>